<dbReference type="SUPFAM" id="SSF56112">
    <property type="entry name" value="Protein kinase-like (PK-like)"/>
    <property type="match status" value="1"/>
</dbReference>
<reference evidence="5" key="1">
    <citation type="submission" date="2019-11" db="EMBL/GenBank/DDBJ databases">
        <authorList>
            <person name="Feng L."/>
        </authorList>
    </citation>
    <scope>NUCLEOTIDE SEQUENCE</scope>
    <source>
        <strain evidence="5">CTertiumLFYP3</strain>
    </source>
</reference>
<keyword evidence="2 3" id="KW-0802">TPR repeat</keyword>
<feature type="repeat" description="TPR" evidence="3">
    <location>
        <begin position="948"/>
        <end position="981"/>
    </location>
</feature>
<dbReference type="SMART" id="SM00220">
    <property type="entry name" value="S_TKc"/>
    <property type="match status" value="1"/>
</dbReference>
<dbReference type="RefSeq" id="WP_156627350.1">
    <property type="nucleotide sequence ID" value="NZ_CACRTO010000042.1"/>
</dbReference>
<gene>
    <name evidence="5" type="ORF">CTLFYP3_02912</name>
</gene>
<dbReference type="PANTHER" id="PTHR45641">
    <property type="entry name" value="TETRATRICOPEPTIDE REPEAT PROTEIN (AFU_ORTHOLOGUE AFUA_6G03870)"/>
    <property type="match status" value="1"/>
</dbReference>
<evidence type="ECO:0000256" key="2">
    <source>
        <dbReference type="ARBA" id="ARBA00022803"/>
    </source>
</evidence>
<dbReference type="InterPro" id="IPR000719">
    <property type="entry name" value="Prot_kinase_dom"/>
</dbReference>
<organism evidence="5">
    <name type="scientific">Clostridium tertium</name>
    <dbReference type="NCBI Taxonomy" id="1559"/>
    <lineage>
        <taxon>Bacteria</taxon>
        <taxon>Bacillati</taxon>
        <taxon>Bacillota</taxon>
        <taxon>Clostridia</taxon>
        <taxon>Eubacteriales</taxon>
        <taxon>Clostridiaceae</taxon>
        <taxon>Clostridium</taxon>
    </lineage>
</organism>
<name>A0A6N3FYH4_9CLOT</name>
<dbReference type="Gene3D" id="3.40.50.300">
    <property type="entry name" value="P-loop containing nucleotide triphosphate hydrolases"/>
    <property type="match status" value="1"/>
</dbReference>
<dbReference type="EMBL" id="CACRTO010000042">
    <property type="protein sequence ID" value="VYU57145.1"/>
    <property type="molecule type" value="Genomic_DNA"/>
</dbReference>
<protein>
    <submittedName>
        <fullName evidence="5">Tetratricopeptide repeat protein</fullName>
    </submittedName>
</protein>
<dbReference type="GO" id="GO:0004672">
    <property type="term" value="F:protein kinase activity"/>
    <property type="evidence" value="ECO:0007669"/>
    <property type="project" value="InterPro"/>
</dbReference>
<sequence>MRVELNEGQKINIFNYDNIGNKYEYEFYIIKVVGYGASCIVYDAYYYDVQSSKHMVRLKEYYPVKSNVGRDINGSLIIDNKDNNFIEGLSRFEEAYKKHASIQLSDSFVNITTNVQGLFEGNSTKYMVINYNNGVTYEKAEFNSVNDILKSALALTKAVGKYHDMGLLHLDIKPANILTIPESKELIMLFDFDSVQEKSNIQSGDIENLSYSEKWAAPEQLQYDFRRISEETDIYAIGAVIFNRIMGRYVEFMDRRIYATWSYNKEDRLFKDVNPETFTLLTELFHKTLSSSTIKRFHTTKELQKLLEKLVSVTESSRCFLKTNLPKELSYFVGRDNELSEIKNIILNEEDVLFLRGIGGIGKSEIVKNFARDNYEIFTSIVFARYTDSIKSMIISDSEVPISNFNKGINESDDDYFIRKMKKLHDISNKNILFIVDNFDVEDDEYLDKLLRCNFKFIFTTRNDFCSLGYKQINILEISDVNKINNIFYNYYKKEVNDKDKVAILKIINLVGRHTMTVELIAKQMMMSRIKPVDMLNKLSNLGLTNLAKEKIKHRKDSKLNNKDISEHIYALFNLSKTSYIQKRILIDLSFIPHIGIDIEKFKEMSNLDSFEDINYLIDLGWVRINDCDVISLHPVIADVIRTKVDYNYEEVESFIDNLVDYLQIDSNTTNNEKSLKIKYGEHLLKHIDIDLEVYRYLYYNVSFLYSNSGNYNKALEFCYKTIELFNDKCNEDYRDVVFNIYNNIGTIYCELNQYNDALKIFKDLDNYIDNNFKDVPLRKGENLNDIGYIYMNTDRVEKGIEYTKRALDIYIEELGEKNNDVVVILNNIAFGYSKLDNVKMQKEYYLKALEILNSIDNKKGTVAVVEGNLGCLYEKEKNYFEALKHQEKALDIRKELYGDIHPDVALSLKEIASVFIELGRFEDAEENILQALEVCKKVFDEDNLRTADCYNLLGLLYYKLDKSEKSLEYLDKVLKIRVKYLGEDHPSVRKTYCNIQRVKDEID</sequence>
<dbReference type="PROSITE" id="PS50005">
    <property type="entry name" value="TPR"/>
    <property type="match status" value="2"/>
</dbReference>
<dbReference type="Gene3D" id="1.25.40.10">
    <property type="entry name" value="Tetratricopeptide repeat domain"/>
    <property type="match status" value="3"/>
</dbReference>
<dbReference type="Pfam" id="PF00069">
    <property type="entry name" value="Pkinase"/>
    <property type="match status" value="1"/>
</dbReference>
<evidence type="ECO:0000256" key="1">
    <source>
        <dbReference type="ARBA" id="ARBA00022737"/>
    </source>
</evidence>
<evidence type="ECO:0000256" key="3">
    <source>
        <dbReference type="PROSITE-ProRule" id="PRU00339"/>
    </source>
</evidence>
<accession>A0A6N3FYH4</accession>
<dbReference type="InterPro" id="IPR008271">
    <property type="entry name" value="Ser/Thr_kinase_AS"/>
</dbReference>
<proteinExistence type="predicted"/>
<feature type="repeat" description="TPR" evidence="3">
    <location>
        <begin position="739"/>
        <end position="772"/>
    </location>
</feature>
<dbReference type="SUPFAM" id="SSF52540">
    <property type="entry name" value="P-loop containing nucleoside triphosphate hydrolases"/>
    <property type="match status" value="1"/>
</dbReference>
<dbReference type="InterPro" id="IPR027417">
    <property type="entry name" value="P-loop_NTPase"/>
</dbReference>
<dbReference type="GO" id="GO:0005524">
    <property type="term" value="F:ATP binding"/>
    <property type="evidence" value="ECO:0007669"/>
    <property type="project" value="InterPro"/>
</dbReference>
<dbReference type="SMART" id="SM00028">
    <property type="entry name" value="TPR"/>
    <property type="match status" value="7"/>
</dbReference>
<keyword evidence="1" id="KW-0677">Repeat</keyword>
<dbReference type="SUPFAM" id="SSF48452">
    <property type="entry name" value="TPR-like"/>
    <property type="match status" value="2"/>
</dbReference>
<dbReference type="Pfam" id="PF13424">
    <property type="entry name" value="TPR_12"/>
    <property type="match status" value="2"/>
</dbReference>
<dbReference type="PROSITE" id="PS50011">
    <property type="entry name" value="PROTEIN_KINASE_DOM"/>
    <property type="match status" value="1"/>
</dbReference>
<dbReference type="PANTHER" id="PTHR45641:SF19">
    <property type="entry name" value="NEPHROCYSTIN-3"/>
    <property type="match status" value="1"/>
</dbReference>
<dbReference type="Pfam" id="PF13374">
    <property type="entry name" value="TPR_10"/>
    <property type="match status" value="1"/>
</dbReference>
<evidence type="ECO:0000313" key="5">
    <source>
        <dbReference type="EMBL" id="VYU57145.1"/>
    </source>
</evidence>
<dbReference type="InterPro" id="IPR019734">
    <property type="entry name" value="TPR_rpt"/>
</dbReference>
<feature type="domain" description="Protein kinase" evidence="4">
    <location>
        <begin position="27"/>
        <end position="332"/>
    </location>
</feature>
<dbReference type="Gene3D" id="1.10.510.10">
    <property type="entry name" value="Transferase(Phosphotransferase) domain 1"/>
    <property type="match status" value="1"/>
</dbReference>
<evidence type="ECO:0000259" key="4">
    <source>
        <dbReference type="PROSITE" id="PS50011"/>
    </source>
</evidence>
<dbReference type="PROSITE" id="PS00108">
    <property type="entry name" value="PROTEIN_KINASE_ST"/>
    <property type="match status" value="1"/>
</dbReference>
<dbReference type="InterPro" id="IPR011990">
    <property type="entry name" value="TPR-like_helical_dom_sf"/>
</dbReference>
<dbReference type="AlphaFoldDB" id="A0A6N3FYH4"/>
<dbReference type="InterPro" id="IPR011009">
    <property type="entry name" value="Kinase-like_dom_sf"/>
</dbReference>